<dbReference type="Proteomes" id="UP000472262">
    <property type="component" value="Unassembled WGS sequence"/>
</dbReference>
<dbReference type="Ensembl" id="ENSSGRT00000073627.1">
    <property type="protein sequence ID" value="ENSSGRP00000069095.1"/>
    <property type="gene ID" value="ENSSGRG00000035375.1"/>
</dbReference>
<keyword evidence="2 4" id="KW-0371">Homeobox</keyword>
<sequence length="234" mass="26064">MMSMSFMSDALHSSDPSKSAFLEFGHGLASNQQHLSGFAHNIYPVHGLHTGGHLQHDAPYPSTASHYSRPLGYAYPGPVSAPAPGAYMPYQPNNHSSTLAHTRAEETSEYPHETSKCEPISTECNDGKKKKKKALLIRQDLLQSRCGTRLRVKIWFQNKRSKYKKIMKHGSSGPEGELLHTTSSSSPCSPGLSQLWEVSMANKVAPMHPSSYMNNYGHWYPPHHQDPVPRPQMM</sequence>
<dbReference type="Gene3D" id="1.10.10.60">
    <property type="entry name" value="Homeodomain-like"/>
    <property type="match status" value="1"/>
</dbReference>
<dbReference type="AlphaFoldDB" id="A0A672Q5Q5"/>
<keyword evidence="8" id="KW-1185">Reference proteome</keyword>
<evidence type="ECO:0000259" key="6">
    <source>
        <dbReference type="PROSITE" id="PS50071"/>
    </source>
</evidence>
<accession>A0A672Q5Q5</accession>
<proteinExistence type="predicted"/>
<dbReference type="SUPFAM" id="SSF46689">
    <property type="entry name" value="Homeodomain-like"/>
    <property type="match status" value="1"/>
</dbReference>
<dbReference type="InParanoid" id="A0A672Q5Q5"/>
<dbReference type="GO" id="GO:0000981">
    <property type="term" value="F:DNA-binding transcription factor activity, RNA polymerase II-specific"/>
    <property type="evidence" value="ECO:0007669"/>
    <property type="project" value="TreeGrafter"/>
</dbReference>
<evidence type="ECO:0000256" key="2">
    <source>
        <dbReference type="ARBA" id="ARBA00023155"/>
    </source>
</evidence>
<dbReference type="GO" id="GO:0030154">
    <property type="term" value="P:cell differentiation"/>
    <property type="evidence" value="ECO:0007669"/>
    <property type="project" value="TreeGrafter"/>
</dbReference>
<feature type="DNA-binding region" description="Homeobox" evidence="4">
    <location>
        <begin position="140"/>
        <end position="167"/>
    </location>
</feature>
<evidence type="ECO:0000313" key="7">
    <source>
        <dbReference type="Ensembl" id="ENSSGRP00000069095.1"/>
    </source>
</evidence>
<evidence type="ECO:0000256" key="5">
    <source>
        <dbReference type="SAM" id="MobiDB-lite"/>
    </source>
</evidence>
<protein>
    <submittedName>
        <fullName evidence="7">Distal-less homeobox 4b</fullName>
    </submittedName>
</protein>
<evidence type="ECO:0000256" key="4">
    <source>
        <dbReference type="PROSITE-ProRule" id="PRU00108"/>
    </source>
</evidence>
<dbReference type="InterPro" id="IPR009057">
    <property type="entry name" value="Homeodomain-like_sf"/>
</dbReference>
<evidence type="ECO:0000256" key="1">
    <source>
        <dbReference type="ARBA" id="ARBA00023125"/>
    </source>
</evidence>
<name>A0A672Q5Q5_SINGR</name>
<organism evidence="7 8">
    <name type="scientific">Sinocyclocheilus grahami</name>
    <name type="common">Dianchi golden-line fish</name>
    <name type="synonym">Barbus grahami</name>
    <dbReference type="NCBI Taxonomy" id="75366"/>
    <lineage>
        <taxon>Eukaryota</taxon>
        <taxon>Metazoa</taxon>
        <taxon>Chordata</taxon>
        <taxon>Craniata</taxon>
        <taxon>Vertebrata</taxon>
        <taxon>Euteleostomi</taxon>
        <taxon>Actinopterygii</taxon>
        <taxon>Neopterygii</taxon>
        <taxon>Teleostei</taxon>
        <taxon>Ostariophysi</taxon>
        <taxon>Cypriniformes</taxon>
        <taxon>Cyprinidae</taxon>
        <taxon>Cyprininae</taxon>
        <taxon>Sinocyclocheilus</taxon>
    </lineage>
</organism>
<reference evidence="7" key="1">
    <citation type="submission" date="2025-08" db="UniProtKB">
        <authorList>
            <consortium name="Ensembl"/>
        </authorList>
    </citation>
    <scope>IDENTIFICATION</scope>
</reference>
<feature type="region of interest" description="Disordered" evidence="5">
    <location>
        <begin position="167"/>
        <end position="186"/>
    </location>
</feature>
<dbReference type="PANTHER" id="PTHR24327">
    <property type="entry name" value="HOMEOBOX PROTEIN"/>
    <property type="match status" value="1"/>
</dbReference>
<dbReference type="InterPro" id="IPR050460">
    <property type="entry name" value="Distal-less_Homeobox_TF"/>
</dbReference>
<keyword evidence="3 4" id="KW-0539">Nucleus</keyword>
<reference evidence="7" key="2">
    <citation type="submission" date="2025-09" db="UniProtKB">
        <authorList>
            <consortium name="Ensembl"/>
        </authorList>
    </citation>
    <scope>IDENTIFICATION</scope>
</reference>
<evidence type="ECO:0000313" key="8">
    <source>
        <dbReference type="Proteomes" id="UP000472262"/>
    </source>
</evidence>
<dbReference type="PANTHER" id="PTHR24327:SF86">
    <property type="entry name" value="DISTAL-LESS HOMEOBOX 4"/>
    <property type="match status" value="1"/>
</dbReference>
<dbReference type="GO" id="GO:0000978">
    <property type="term" value="F:RNA polymerase II cis-regulatory region sequence-specific DNA binding"/>
    <property type="evidence" value="ECO:0007669"/>
    <property type="project" value="TreeGrafter"/>
</dbReference>
<comment type="subcellular location">
    <subcellularLocation>
        <location evidence="4">Nucleus</location>
    </subcellularLocation>
</comment>
<evidence type="ECO:0000256" key="3">
    <source>
        <dbReference type="ARBA" id="ARBA00023242"/>
    </source>
</evidence>
<dbReference type="CDD" id="cd00086">
    <property type="entry name" value="homeodomain"/>
    <property type="match status" value="1"/>
</dbReference>
<dbReference type="InterPro" id="IPR001356">
    <property type="entry name" value="HD"/>
</dbReference>
<dbReference type="GO" id="GO:0005634">
    <property type="term" value="C:nucleus"/>
    <property type="evidence" value="ECO:0007669"/>
    <property type="project" value="UniProtKB-SubCell"/>
</dbReference>
<keyword evidence="1 4" id="KW-0238">DNA-binding</keyword>
<dbReference type="PROSITE" id="PS50071">
    <property type="entry name" value="HOMEOBOX_2"/>
    <property type="match status" value="1"/>
</dbReference>
<feature type="domain" description="Homeobox" evidence="6">
    <location>
        <begin position="138"/>
        <end position="166"/>
    </location>
</feature>